<dbReference type="HAMAP" id="MF_00692">
    <property type="entry name" value="SelO"/>
    <property type="match status" value="1"/>
</dbReference>
<dbReference type="EC" id="2.7.7.-" evidence="8"/>
<keyword evidence="10" id="KW-1185">Reference proteome</keyword>
<feature type="binding site" evidence="8">
    <location>
        <position position="94"/>
    </location>
    <ligand>
        <name>ATP</name>
        <dbReference type="ChEBI" id="CHEBI:30616"/>
    </ligand>
</feature>
<evidence type="ECO:0000313" key="10">
    <source>
        <dbReference type="Proteomes" id="UP000318937"/>
    </source>
</evidence>
<proteinExistence type="inferred from homology"/>
<comment type="similarity">
    <text evidence="1 8">Belongs to the SELO family.</text>
</comment>
<dbReference type="GO" id="GO:0000287">
    <property type="term" value="F:magnesium ion binding"/>
    <property type="evidence" value="ECO:0007669"/>
    <property type="project" value="UniProtKB-UniRule"/>
</dbReference>
<gene>
    <name evidence="8" type="primary">ydiU</name>
    <name evidence="8" type="synonym">selO</name>
    <name evidence="9" type="ORF">FG383_08055</name>
</gene>
<feature type="binding site" evidence="8">
    <location>
        <position position="266"/>
    </location>
    <ligand>
        <name>Mg(2+)</name>
        <dbReference type="ChEBI" id="CHEBI:18420"/>
    </ligand>
</feature>
<dbReference type="RefSeq" id="WP_142606718.1">
    <property type="nucleotide sequence ID" value="NZ_VDGG01000014.1"/>
</dbReference>
<evidence type="ECO:0000256" key="1">
    <source>
        <dbReference type="ARBA" id="ARBA00009747"/>
    </source>
</evidence>
<name>A0A544TDL6_9BACI</name>
<accession>A0A544TDL6</accession>
<keyword evidence="5 8" id="KW-0547">Nucleotide-binding</keyword>
<dbReference type="Pfam" id="PF02696">
    <property type="entry name" value="SelO"/>
    <property type="match status" value="1"/>
</dbReference>
<comment type="catalytic activity">
    <reaction evidence="8">
        <text>L-tyrosyl-[protein] + ATP = O-(5'-adenylyl)-L-tyrosyl-[protein] + diphosphate</text>
        <dbReference type="Rhea" id="RHEA:54288"/>
        <dbReference type="Rhea" id="RHEA-COMP:10136"/>
        <dbReference type="Rhea" id="RHEA-COMP:13846"/>
        <dbReference type="ChEBI" id="CHEBI:30616"/>
        <dbReference type="ChEBI" id="CHEBI:33019"/>
        <dbReference type="ChEBI" id="CHEBI:46858"/>
        <dbReference type="ChEBI" id="CHEBI:83624"/>
        <dbReference type="EC" id="2.7.7.108"/>
    </reaction>
</comment>
<comment type="catalytic activity">
    <reaction evidence="8">
        <text>L-seryl-[protein] + UTP = O-(5'-uridylyl)-L-seryl-[protein] + diphosphate</text>
        <dbReference type="Rhea" id="RHEA:64604"/>
        <dbReference type="Rhea" id="RHEA-COMP:9863"/>
        <dbReference type="Rhea" id="RHEA-COMP:16635"/>
        <dbReference type="ChEBI" id="CHEBI:29999"/>
        <dbReference type="ChEBI" id="CHEBI:33019"/>
        <dbReference type="ChEBI" id="CHEBI:46398"/>
        <dbReference type="ChEBI" id="CHEBI:156051"/>
    </reaction>
</comment>
<comment type="catalytic activity">
    <reaction evidence="8">
        <text>L-tyrosyl-[protein] + UTP = O-(5'-uridylyl)-L-tyrosyl-[protein] + diphosphate</text>
        <dbReference type="Rhea" id="RHEA:83887"/>
        <dbReference type="Rhea" id="RHEA-COMP:10136"/>
        <dbReference type="Rhea" id="RHEA-COMP:20238"/>
        <dbReference type="ChEBI" id="CHEBI:33019"/>
        <dbReference type="ChEBI" id="CHEBI:46398"/>
        <dbReference type="ChEBI" id="CHEBI:46858"/>
        <dbReference type="ChEBI" id="CHEBI:90602"/>
    </reaction>
</comment>
<dbReference type="PANTHER" id="PTHR32057:SF14">
    <property type="entry name" value="PROTEIN ADENYLYLTRANSFERASE SELO, MITOCHONDRIAL"/>
    <property type="match status" value="1"/>
</dbReference>
<dbReference type="GO" id="GO:0030145">
    <property type="term" value="F:manganese ion binding"/>
    <property type="evidence" value="ECO:0007669"/>
    <property type="project" value="UniProtKB-UniRule"/>
</dbReference>
<reference evidence="9 10" key="1">
    <citation type="submission" date="2019-05" db="EMBL/GenBank/DDBJ databases">
        <title>Psychrobacillus vulpis sp. nov., a new species isolated from feces of a red fox that inhabits in The Tablas de Daimiel Natural Park, Albacete, Spain.</title>
        <authorList>
            <person name="Rodriguez M."/>
            <person name="Reina J.C."/>
            <person name="Bejar V."/>
            <person name="Llamas I."/>
        </authorList>
    </citation>
    <scope>NUCLEOTIDE SEQUENCE [LARGE SCALE GENOMIC DNA]</scope>
    <source>
        <strain evidence="9 10">NHI-2</strain>
    </source>
</reference>
<feature type="binding site" evidence="8">
    <location>
        <position position="117"/>
    </location>
    <ligand>
        <name>ATP</name>
        <dbReference type="ChEBI" id="CHEBI:30616"/>
    </ligand>
</feature>
<evidence type="ECO:0000256" key="5">
    <source>
        <dbReference type="ARBA" id="ARBA00022741"/>
    </source>
</evidence>
<feature type="binding site" evidence="8">
    <location>
        <position position="257"/>
    </location>
    <ligand>
        <name>Mg(2+)</name>
        <dbReference type="ChEBI" id="CHEBI:18420"/>
    </ligand>
</feature>
<dbReference type="EC" id="2.7.7.108" evidence="8"/>
<evidence type="ECO:0000313" key="9">
    <source>
        <dbReference type="EMBL" id="TQR15550.1"/>
    </source>
</evidence>
<protein>
    <recommendedName>
        <fullName evidence="8">Protein nucleotidyltransferase YdiU</fullName>
        <ecNumber evidence="8">2.7.7.-</ecNumber>
    </recommendedName>
    <alternativeName>
        <fullName evidence="8">Protein adenylyltransferase YdiU</fullName>
        <ecNumber evidence="8">2.7.7.108</ecNumber>
    </alternativeName>
    <alternativeName>
        <fullName evidence="8">Protein uridylyltransferase YdiU</fullName>
        <ecNumber evidence="8">2.7.7.-</ecNumber>
    </alternativeName>
</protein>
<dbReference type="InterPro" id="IPR003846">
    <property type="entry name" value="SelO"/>
</dbReference>
<feature type="binding site" evidence="8">
    <location>
        <position position="130"/>
    </location>
    <ligand>
        <name>ATP</name>
        <dbReference type="ChEBI" id="CHEBI:30616"/>
    </ligand>
</feature>
<keyword evidence="2 8" id="KW-0808">Transferase</keyword>
<evidence type="ECO:0000256" key="7">
    <source>
        <dbReference type="ARBA" id="ARBA00022842"/>
    </source>
</evidence>
<feature type="binding site" evidence="8">
    <location>
        <position position="129"/>
    </location>
    <ligand>
        <name>ATP</name>
        <dbReference type="ChEBI" id="CHEBI:30616"/>
    </ligand>
</feature>
<evidence type="ECO:0000256" key="2">
    <source>
        <dbReference type="ARBA" id="ARBA00022679"/>
    </source>
</evidence>
<evidence type="ECO:0000256" key="4">
    <source>
        <dbReference type="ARBA" id="ARBA00022723"/>
    </source>
</evidence>
<evidence type="ECO:0000256" key="3">
    <source>
        <dbReference type="ARBA" id="ARBA00022695"/>
    </source>
</evidence>
<comment type="caution">
    <text evidence="9">The sequence shown here is derived from an EMBL/GenBank/DDBJ whole genome shotgun (WGS) entry which is preliminary data.</text>
</comment>
<dbReference type="EMBL" id="VDGG01000014">
    <property type="protein sequence ID" value="TQR15550.1"/>
    <property type="molecule type" value="Genomic_DNA"/>
</dbReference>
<comment type="function">
    <text evidence="8">Nucleotidyltransferase involved in the post-translational modification of proteins. It can catalyze the addition of adenosine monophosphate (AMP) or uridine monophosphate (UMP) to a protein, resulting in modifications known as AMPylation and UMPylation.</text>
</comment>
<evidence type="ECO:0000256" key="8">
    <source>
        <dbReference type="HAMAP-Rule" id="MF_00692"/>
    </source>
</evidence>
<keyword evidence="3 8" id="KW-0548">Nucleotidyltransferase</keyword>
<feature type="binding site" evidence="8">
    <location>
        <position position="187"/>
    </location>
    <ligand>
        <name>ATP</name>
        <dbReference type="ChEBI" id="CHEBI:30616"/>
    </ligand>
</feature>
<comment type="cofactor">
    <cofactor evidence="8">
        <name>Mg(2+)</name>
        <dbReference type="ChEBI" id="CHEBI:18420"/>
    </cofactor>
    <cofactor evidence="8">
        <name>Mn(2+)</name>
        <dbReference type="ChEBI" id="CHEBI:29035"/>
    </cofactor>
</comment>
<evidence type="ECO:0000256" key="6">
    <source>
        <dbReference type="ARBA" id="ARBA00022840"/>
    </source>
</evidence>
<comment type="catalytic activity">
    <reaction evidence="8">
        <text>L-threonyl-[protein] + ATP = 3-O-(5'-adenylyl)-L-threonyl-[protein] + diphosphate</text>
        <dbReference type="Rhea" id="RHEA:54292"/>
        <dbReference type="Rhea" id="RHEA-COMP:11060"/>
        <dbReference type="Rhea" id="RHEA-COMP:13847"/>
        <dbReference type="ChEBI" id="CHEBI:30013"/>
        <dbReference type="ChEBI" id="CHEBI:30616"/>
        <dbReference type="ChEBI" id="CHEBI:33019"/>
        <dbReference type="ChEBI" id="CHEBI:138113"/>
        <dbReference type="EC" id="2.7.7.108"/>
    </reaction>
</comment>
<dbReference type="GO" id="GO:0005524">
    <property type="term" value="F:ATP binding"/>
    <property type="evidence" value="ECO:0007669"/>
    <property type="project" value="UniProtKB-UniRule"/>
</dbReference>
<feature type="binding site" evidence="8">
    <location>
        <position position="97"/>
    </location>
    <ligand>
        <name>ATP</name>
        <dbReference type="ChEBI" id="CHEBI:30616"/>
    </ligand>
</feature>
<keyword evidence="8" id="KW-0464">Manganese</keyword>
<keyword evidence="4 8" id="KW-0479">Metal-binding</keyword>
<dbReference type="NCBIfam" id="NF000658">
    <property type="entry name" value="PRK00029.1"/>
    <property type="match status" value="1"/>
</dbReference>
<organism evidence="9 10">
    <name type="scientific">Psychrobacillus soli</name>
    <dbReference type="NCBI Taxonomy" id="1543965"/>
    <lineage>
        <taxon>Bacteria</taxon>
        <taxon>Bacillati</taxon>
        <taxon>Bacillota</taxon>
        <taxon>Bacilli</taxon>
        <taxon>Bacillales</taxon>
        <taxon>Bacillaceae</taxon>
        <taxon>Psychrobacillus</taxon>
    </lineage>
</organism>
<dbReference type="GO" id="GO:0070733">
    <property type="term" value="F:AMPylase activity"/>
    <property type="evidence" value="ECO:0007669"/>
    <property type="project" value="UniProtKB-EC"/>
</dbReference>
<sequence>MTEKKEMIETGWNFDNSYARLPNIFFTKQNLHAVRAPKLTILNEPLAQSLGLDARSLQSDESVAELAGNRVPVGALPLAQAYAGHQFGHFNMLGDGRAILLGEQITPTNERFDIQLKGAGRTPYSRGGDGRAALGPMLREYIISEAMHGLGIPTTRSLAVVSTGEPVIRETGLPGSILTRVAASHIRVGTFQYAARWGTKEDLCALADYTLERHFPEVAADSNRHLSLLQKVIKRQAELIAKWQLVGFIHGVMNTDNMSISGETIDYGPCAFMDVYDLETVFSSIDTQGRYAYGNQPNIGGWNLARLAESLLPLLHENLEEAYKLAEKELQAFPKLYYANWLSGMRKKLGLFNEEVEDEALIEELLGMMQKYRVDYTNTFLSLTFDKRGDTALFDSKEFGDWFEEWQARLSRQEESKSSVLQLMRNNNPAVIPRNHRVEEALDAAEQGDLSVMEQLLGVLSNPYAHTPKQEEYSTLPVQSNCSYKTFCGT</sequence>
<feature type="active site" description="Proton acceptor" evidence="8">
    <location>
        <position position="256"/>
    </location>
</feature>
<keyword evidence="7 8" id="KW-0460">Magnesium</keyword>
<dbReference type="Proteomes" id="UP000318937">
    <property type="component" value="Unassembled WGS sequence"/>
</dbReference>
<feature type="binding site" evidence="8">
    <location>
        <position position="266"/>
    </location>
    <ligand>
        <name>ATP</name>
        <dbReference type="ChEBI" id="CHEBI:30616"/>
    </ligand>
</feature>
<keyword evidence="6 8" id="KW-0067">ATP-binding</keyword>
<dbReference type="AlphaFoldDB" id="A0A544TDL6"/>
<comment type="catalytic activity">
    <reaction evidence="8">
        <text>L-seryl-[protein] + ATP = 3-O-(5'-adenylyl)-L-seryl-[protein] + diphosphate</text>
        <dbReference type="Rhea" id="RHEA:58120"/>
        <dbReference type="Rhea" id="RHEA-COMP:9863"/>
        <dbReference type="Rhea" id="RHEA-COMP:15073"/>
        <dbReference type="ChEBI" id="CHEBI:29999"/>
        <dbReference type="ChEBI" id="CHEBI:30616"/>
        <dbReference type="ChEBI" id="CHEBI:33019"/>
        <dbReference type="ChEBI" id="CHEBI:142516"/>
        <dbReference type="EC" id="2.7.7.108"/>
    </reaction>
</comment>
<comment type="catalytic activity">
    <reaction evidence="8">
        <text>L-histidyl-[protein] + UTP = N(tele)-(5'-uridylyl)-L-histidyl-[protein] + diphosphate</text>
        <dbReference type="Rhea" id="RHEA:83891"/>
        <dbReference type="Rhea" id="RHEA-COMP:9745"/>
        <dbReference type="Rhea" id="RHEA-COMP:20239"/>
        <dbReference type="ChEBI" id="CHEBI:29979"/>
        <dbReference type="ChEBI" id="CHEBI:33019"/>
        <dbReference type="ChEBI" id="CHEBI:46398"/>
        <dbReference type="ChEBI" id="CHEBI:233474"/>
    </reaction>
</comment>
<feature type="binding site" evidence="8">
    <location>
        <position position="180"/>
    </location>
    <ligand>
        <name>ATP</name>
        <dbReference type="ChEBI" id="CHEBI:30616"/>
    </ligand>
</feature>
<feature type="binding site" evidence="8">
    <location>
        <position position="96"/>
    </location>
    <ligand>
        <name>ATP</name>
        <dbReference type="ChEBI" id="CHEBI:30616"/>
    </ligand>
</feature>
<dbReference type="OrthoDB" id="9773505at2"/>
<dbReference type="PANTHER" id="PTHR32057">
    <property type="entry name" value="PROTEIN ADENYLYLTRANSFERASE SELO, MITOCHONDRIAL"/>
    <property type="match status" value="1"/>
</dbReference>